<evidence type="ECO:0000256" key="4">
    <source>
        <dbReference type="PIRSR" id="PIRSR613078-2"/>
    </source>
</evidence>
<dbReference type="SUPFAM" id="SSF53254">
    <property type="entry name" value="Phosphoglycerate mutase-like"/>
    <property type="match status" value="1"/>
</dbReference>
<feature type="binding site" evidence="4">
    <location>
        <position position="84"/>
    </location>
    <ligand>
        <name>substrate</name>
    </ligand>
</feature>
<dbReference type="PANTHER" id="PTHR48100:SF1">
    <property type="entry name" value="HISTIDINE PHOSPHATASE FAMILY PROTEIN-RELATED"/>
    <property type="match status" value="1"/>
</dbReference>
<dbReference type="Pfam" id="PF00300">
    <property type="entry name" value="His_Phos_1"/>
    <property type="match status" value="1"/>
</dbReference>
<reference evidence="5 6" key="1">
    <citation type="submission" date="2018-09" db="EMBL/GenBank/DDBJ databases">
        <title>Gemmobacter lutimaris sp. nov., a marine bacterium isolated from tidal flat.</title>
        <authorList>
            <person name="Lee D.W."/>
            <person name="Yoo Y."/>
            <person name="Kim J.-J."/>
            <person name="Kim B.S."/>
        </authorList>
    </citation>
    <scope>NUCLEOTIDE SEQUENCE [LARGE SCALE GENOMIC DNA]</scope>
    <source>
        <strain evidence="5 6">YJ-T1-11</strain>
    </source>
</reference>
<gene>
    <name evidence="5" type="ORF">D2N39_21030</name>
</gene>
<name>A0A398BHB7_9RHOB</name>
<dbReference type="InterPro" id="IPR029033">
    <property type="entry name" value="His_PPase_superfam"/>
</dbReference>
<dbReference type="PROSITE" id="PS00175">
    <property type="entry name" value="PG_MUTASE"/>
    <property type="match status" value="1"/>
</dbReference>
<proteinExistence type="predicted"/>
<dbReference type="EMBL" id="QXXQ01000022">
    <property type="protein sequence ID" value="RID89855.1"/>
    <property type="molecule type" value="Genomic_DNA"/>
</dbReference>
<dbReference type="GO" id="GO:0016791">
    <property type="term" value="F:phosphatase activity"/>
    <property type="evidence" value="ECO:0007669"/>
    <property type="project" value="TreeGrafter"/>
</dbReference>
<keyword evidence="2" id="KW-0413">Isomerase</keyword>
<dbReference type="InterPro" id="IPR001345">
    <property type="entry name" value="PG/BPGM_mutase_AS"/>
</dbReference>
<dbReference type="AlphaFoldDB" id="A0A398BHB7"/>
<evidence type="ECO:0000256" key="2">
    <source>
        <dbReference type="ARBA" id="ARBA00023235"/>
    </source>
</evidence>
<organism evidence="5 6">
    <name type="scientific">Gemmobacter lutimaris</name>
    <dbReference type="NCBI Taxonomy" id="2306023"/>
    <lineage>
        <taxon>Bacteria</taxon>
        <taxon>Pseudomonadati</taxon>
        <taxon>Pseudomonadota</taxon>
        <taxon>Alphaproteobacteria</taxon>
        <taxon>Rhodobacterales</taxon>
        <taxon>Paracoccaceae</taxon>
        <taxon>Gemmobacter</taxon>
    </lineage>
</organism>
<dbReference type="PIRSF" id="PIRSF000709">
    <property type="entry name" value="6PFK_2-Ptase"/>
    <property type="match status" value="1"/>
</dbReference>
<feature type="active site" description="Tele-phosphohistidine intermediate" evidence="3">
    <location>
        <position position="31"/>
    </location>
</feature>
<evidence type="ECO:0000256" key="3">
    <source>
        <dbReference type="PIRSR" id="PIRSR613078-1"/>
    </source>
</evidence>
<feature type="binding site" evidence="4">
    <location>
        <begin position="30"/>
        <end position="37"/>
    </location>
    <ligand>
        <name>substrate</name>
    </ligand>
</feature>
<protein>
    <submittedName>
        <fullName evidence="5">Histidine phosphatase family protein</fullName>
    </submittedName>
</protein>
<dbReference type="InterPro" id="IPR050275">
    <property type="entry name" value="PGM_Phosphatase"/>
</dbReference>
<dbReference type="Proteomes" id="UP000266649">
    <property type="component" value="Unassembled WGS sequence"/>
</dbReference>
<evidence type="ECO:0000313" key="5">
    <source>
        <dbReference type="EMBL" id="RID89855.1"/>
    </source>
</evidence>
<dbReference type="PANTHER" id="PTHR48100">
    <property type="entry name" value="BROAD-SPECIFICITY PHOSPHATASE YOR283W-RELATED"/>
    <property type="match status" value="1"/>
</dbReference>
<keyword evidence="1" id="KW-0324">Glycolysis</keyword>
<evidence type="ECO:0000256" key="1">
    <source>
        <dbReference type="ARBA" id="ARBA00023152"/>
    </source>
</evidence>
<keyword evidence="6" id="KW-1185">Reference proteome</keyword>
<sequence length="218" mass="23685">MVRTRHRRASFRQYRQRGAAVSAAEILLLRHGETEWNREGRIQGSKDSPLTELGLRQAEQQARILATHLPDLGGHACYASPLPRAQRTAAIALGGVGPVTDARLRELDCGAWEGLTPAERAAQFPSLAASCKDDFDLYQNAPGGEGLEKLTLRLRSFLDDMQRPAIIVAHKVVLLVLRGLLTGRDIPALHNLTSPQGVVIRLADGQETILTGADCVSS</sequence>
<comment type="caution">
    <text evidence="5">The sequence shown here is derived from an EMBL/GenBank/DDBJ whole genome shotgun (WGS) entry which is preliminary data.</text>
</comment>
<feature type="active site" description="Proton donor/acceptor" evidence="3">
    <location>
        <position position="106"/>
    </location>
</feature>
<evidence type="ECO:0000313" key="6">
    <source>
        <dbReference type="Proteomes" id="UP000266649"/>
    </source>
</evidence>
<dbReference type="SMART" id="SM00855">
    <property type="entry name" value="PGAM"/>
    <property type="match status" value="1"/>
</dbReference>
<dbReference type="CDD" id="cd07067">
    <property type="entry name" value="HP_PGM_like"/>
    <property type="match status" value="1"/>
</dbReference>
<dbReference type="Gene3D" id="3.40.50.1240">
    <property type="entry name" value="Phosphoglycerate mutase-like"/>
    <property type="match status" value="1"/>
</dbReference>
<accession>A0A398BHB7</accession>
<dbReference type="GO" id="GO:0005737">
    <property type="term" value="C:cytoplasm"/>
    <property type="evidence" value="ECO:0007669"/>
    <property type="project" value="TreeGrafter"/>
</dbReference>
<dbReference type="InterPro" id="IPR013078">
    <property type="entry name" value="His_Pase_superF_clade-1"/>
</dbReference>